<dbReference type="InterPro" id="IPR014710">
    <property type="entry name" value="RmlC-like_jellyroll"/>
</dbReference>
<sequence length="120" mass="12788">MSGGARARGRRATIAGALERLSGQGGERFAKVLGHGSAEVEVYAPRGHDPQEPHTRDELYFVVSGSGRFVNGPDRHPFGPGDALFAPAGVEHRFEDFTDDLVVWVVFCGPEGGGDPKKDA</sequence>
<reference evidence="2" key="1">
    <citation type="submission" date="2020-02" db="EMBL/GenBank/DDBJ databases">
        <authorList>
            <person name="Meier V. D."/>
        </authorList>
    </citation>
    <scope>NUCLEOTIDE SEQUENCE</scope>
    <source>
        <strain evidence="2">AVDCRST_MAG55</strain>
    </source>
</reference>
<accession>A0A6J4Q806</accession>
<evidence type="ECO:0000313" key="2">
    <source>
        <dbReference type="EMBL" id="CAA9435482.1"/>
    </source>
</evidence>
<name>A0A6J4Q806_9ACTN</name>
<organism evidence="2">
    <name type="scientific">uncultured Rubrobacteraceae bacterium</name>
    <dbReference type="NCBI Taxonomy" id="349277"/>
    <lineage>
        <taxon>Bacteria</taxon>
        <taxon>Bacillati</taxon>
        <taxon>Actinomycetota</taxon>
        <taxon>Rubrobacteria</taxon>
        <taxon>Rubrobacterales</taxon>
        <taxon>Rubrobacteraceae</taxon>
        <taxon>environmental samples</taxon>
    </lineage>
</organism>
<dbReference type="Gene3D" id="2.60.120.10">
    <property type="entry name" value="Jelly Rolls"/>
    <property type="match status" value="1"/>
</dbReference>
<feature type="domain" description="Cupin type-2" evidence="1">
    <location>
        <begin position="41"/>
        <end position="106"/>
    </location>
</feature>
<protein>
    <recommendedName>
        <fullName evidence="1">Cupin type-2 domain-containing protein</fullName>
    </recommendedName>
</protein>
<evidence type="ECO:0000259" key="1">
    <source>
        <dbReference type="Pfam" id="PF07883"/>
    </source>
</evidence>
<dbReference type="InterPro" id="IPR013096">
    <property type="entry name" value="Cupin_2"/>
</dbReference>
<gene>
    <name evidence="2" type="ORF">AVDCRST_MAG55-2977</name>
</gene>
<dbReference type="Pfam" id="PF07883">
    <property type="entry name" value="Cupin_2"/>
    <property type="match status" value="1"/>
</dbReference>
<dbReference type="AlphaFoldDB" id="A0A6J4Q806"/>
<dbReference type="EMBL" id="CADCUZ010000151">
    <property type="protein sequence ID" value="CAA9435482.1"/>
    <property type="molecule type" value="Genomic_DNA"/>
</dbReference>
<dbReference type="InterPro" id="IPR011051">
    <property type="entry name" value="RmlC_Cupin_sf"/>
</dbReference>
<proteinExistence type="predicted"/>
<dbReference type="SUPFAM" id="SSF51182">
    <property type="entry name" value="RmlC-like cupins"/>
    <property type="match status" value="1"/>
</dbReference>